<dbReference type="Gene3D" id="3.40.1160.10">
    <property type="entry name" value="Acetylglutamate kinase-like"/>
    <property type="match status" value="1"/>
</dbReference>
<evidence type="ECO:0000256" key="3">
    <source>
        <dbReference type="ARBA" id="ARBA00005139"/>
    </source>
</evidence>
<keyword evidence="5 13" id="KW-0028">Amino-acid biosynthesis</keyword>
<dbReference type="InterPro" id="IPR002912">
    <property type="entry name" value="ACT_dom"/>
</dbReference>
<evidence type="ECO:0000256" key="10">
    <source>
        <dbReference type="ARBA" id="ARBA00023154"/>
    </source>
</evidence>
<proteinExistence type="inferred from homology"/>
<dbReference type="Pfam" id="PF22468">
    <property type="entry name" value="ACT_9"/>
    <property type="match status" value="1"/>
</dbReference>
<evidence type="ECO:0000256" key="13">
    <source>
        <dbReference type="RuleBase" id="RU004249"/>
    </source>
</evidence>
<feature type="domain" description="ACT" evidence="14">
    <location>
        <begin position="345"/>
        <end position="412"/>
    </location>
</feature>
<dbReference type="PROSITE" id="PS00324">
    <property type="entry name" value="ASPARTOKINASE"/>
    <property type="match status" value="1"/>
</dbReference>
<reference evidence="16" key="1">
    <citation type="submission" date="2023-07" db="EMBL/GenBank/DDBJ databases">
        <authorList>
            <person name="de Witt J."/>
        </authorList>
    </citation>
    <scope>NUCLEOTIDE SEQUENCE [LARGE SCALE GENOMIC DNA]</scope>
    <source>
        <strain evidence="16">FZJ</strain>
    </source>
</reference>
<accession>A0ABU5BVP4</accession>
<dbReference type="GO" id="GO:0004072">
    <property type="term" value="F:aspartate kinase activity"/>
    <property type="evidence" value="ECO:0007669"/>
    <property type="project" value="UniProtKB-EC"/>
</dbReference>
<dbReference type="Pfam" id="PF00696">
    <property type="entry name" value="AA_kinase"/>
    <property type="match status" value="1"/>
</dbReference>
<feature type="domain" description="ACT" evidence="14">
    <location>
        <begin position="265"/>
        <end position="339"/>
    </location>
</feature>
<dbReference type="EC" id="2.7.2.4" evidence="12"/>
<dbReference type="InterPro" id="IPR036393">
    <property type="entry name" value="AceGlu_kinase-like_sf"/>
</dbReference>
<dbReference type="CDD" id="cd04913">
    <property type="entry name" value="ACT_AKii-LysC-BS-like_1"/>
    <property type="match status" value="1"/>
</dbReference>
<dbReference type="EMBL" id="JAVRDO010000003">
    <property type="protein sequence ID" value="MDX9686842.1"/>
    <property type="molecule type" value="Genomic_DNA"/>
</dbReference>
<dbReference type="Gene3D" id="3.30.2130.10">
    <property type="entry name" value="VC0802-like"/>
    <property type="match status" value="1"/>
</dbReference>
<sequence length="412" mass="44239">MALIVQKFGGTSVGSVERITQVAEKIRKFRAEGHGLVVVVSAMSGETNRLIALARDISEDPDPRELDVILSTGEQVTIGLLAMALKAIGVPAVSFTGPQVRIGTDNAFGKARIQHIDDGKLRDALDSGKVAIVAGFQGMDDNGNITTLGRGGSDTTAVALAAALKADECQIYTDVDGVYTTDPRVVDRARRLDKITFEEMLEMASLGSKVLQIRAVEFAGKYNVPLRVLHSFKEGPGTLITLEEELSMEQPVISGIAFNRDEAKLTIRGVPDTPGVAYKILGPVSAANIEIDMIVQNVAQDHTTDFTFTVNRSDQRRTEEILRRVAAEIGAREVAGDSGIAKVSIVGVGMRSHAGVASKMFEALAKHGINILMISTSEIKISVVIDEKYLELAVRSLHSAFELDAPSEQVTE</sequence>
<keyword evidence="8 12" id="KW-0418">Kinase</keyword>
<dbReference type="NCBIfam" id="NF005154">
    <property type="entry name" value="PRK06635.1-2"/>
    <property type="match status" value="1"/>
</dbReference>
<dbReference type="NCBIfam" id="NF005155">
    <property type="entry name" value="PRK06635.1-4"/>
    <property type="match status" value="1"/>
</dbReference>
<evidence type="ECO:0000256" key="8">
    <source>
        <dbReference type="ARBA" id="ARBA00022777"/>
    </source>
</evidence>
<comment type="pathway">
    <text evidence="1 13">Amino-acid biosynthesis; L-lysine biosynthesis via DAP pathway; (S)-tetrahydrodipicolinate from L-aspartate: step 1/4.</text>
</comment>
<dbReference type="CDD" id="cd04923">
    <property type="entry name" value="ACT_AK-LysC-DapG-like_2"/>
    <property type="match status" value="1"/>
</dbReference>
<comment type="similarity">
    <text evidence="4 12">Belongs to the aspartokinase family.</text>
</comment>
<name>A0ABU5BVP4_9GAMM</name>
<protein>
    <recommendedName>
        <fullName evidence="12">Aspartokinase</fullName>
        <ecNumber evidence="12">2.7.2.4</ecNumber>
    </recommendedName>
</protein>
<evidence type="ECO:0000313" key="16">
    <source>
        <dbReference type="Proteomes" id="UP001281217"/>
    </source>
</evidence>
<dbReference type="SUPFAM" id="SSF53633">
    <property type="entry name" value="Carbamate kinase-like"/>
    <property type="match status" value="1"/>
</dbReference>
<gene>
    <name evidence="15" type="ORF">RED13_001263</name>
</gene>
<keyword evidence="16" id="KW-1185">Reference proteome</keyword>
<dbReference type="InterPro" id="IPR005260">
    <property type="entry name" value="Asp_kin_monofn"/>
</dbReference>
<comment type="catalytic activity">
    <reaction evidence="11 12">
        <text>L-aspartate + ATP = 4-phospho-L-aspartate + ADP</text>
        <dbReference type="Rhea" id="RHEA:23776"/>
        <dbReference type="ChEBI" id="CHEBI:29991"/>
        <dbReference type="ChEBI" id="CHEBI:30616"/>
        <dbReference type="ChEBI" id="CHEBI:57535"/>
        <dbReference type="ChEBI" id="CHEBI:456216"/>
        <dbReference type="EC" id="2.7.2.4"/>
    </reaction>
</comment>
<dbReference type="PANTHER" id="PTHR21499">
    <property type="entry name" value="ASPARTATE KINASE"/>
    <property type="match status" value="1"/>
</dbReference>
<dbReference type="InterPro" id="IPR018042">
    <property type="entry name" value="Aspartate_kinase_CS"/>
</dbReference>
<evidence type="ECO:0000256" key="4">
    <source>
        <dbReference type="ARBA" id="ARBA00010122"/>
    </source>
</evidence>
<dbReference type="Pfam" id="PF01842">
    <property type="entry name" value="ACT"/>
    <property type="match status" value="1"/>
</dbReference>
<evidence type="ECO:0000313" key="15">
    <source>
        <dbReference type="EMBL" id="MDX9686842.1"/>
    </source>
</evidence>
<dbReference type="SUPFAM" id="SSF55021">
    <property type="entry name" value="ACT-like"/>
    <property type="match status" value="2"/>
</dbReference>
<evidence type="ECO:0000256" key="6">
    <source>
        <dbReference type="ARBA" id="ARBA00022679"/>
    </source>
</evidence>
<dbReference type="Proteomes" id="UP001281217">
    <property type="component" value="Unassembled WGS sequence"/>
</dbReference>
<comment type="pathway">
    <text evidence="2 13">Amino-acid biosynthesis; L-methionine biosynthesis via de novo pathway; L-homoserine from L-aspartate: step 1/3.</text>
</comment>
<evidence type="ECO:0000256" key="2">
    <source>
        <dbReference type="ARBA" id="ARBA00004986"/>
    </source>
</evidence>
<organism evidence="15 16">
    <name type="scientific">Halopseudomonas formosensis</name>
    <dbReference type="NCBI Taxonomy" id="1002526"/>
    <lineage>
        <taxon>Bacteria</taxon>
        <taxon>Pseudomonadati</taxon>
        <taxon>Pseudomonadota</taxon>
        <taxon>Gammaproteobacteria</taxon>
        <taxon>Pseudomonadales</taxon>
        <taxon>Pseudomonadaceae</taxon>
        <taxon>Halopseudomonas</taxon>
    </lineage>
</organism>
<dbReference type="InterPro" id="IPR045865">
    <property type="entry name" value="ACT-like_dom_sf"/>
</dbReference>
<comment type="caution">
    <text evidence="15">The sequence shown here is derived from an EMBL/GenBank/DDBJ whole genome shotgun (WGS) entry which is preliminary data.</text>
</comment>
<keyword evidence="10" id="KW-0457">Lysine biosynthesis</keyword>
<comment type="pathway">
    <text evidence="3 13">Amino-acid biosynthesis; L-threonine biosynthesis; L-threonine from L-aspartate: step 1/5.</text>
</comment>
<evidence type="ECO:0000256" key="9">
    <source>
        <dbReference type="ARBA" id="ARBA00022840"/>
    </source>
</evidence>
<keyword evidence="6 12" id="KW-0808">Transferase</keyword>
<dbReference type="PANTHER" id="PTHR21499:SF3">
    <property type="entry name" value="ASPARTOKINASE"/>
    <property type="match status" value="1"/>
</dbReference>
<evidence type="ECO:0000256" key="12">
    <source>
        <dbReference type="RuleBase" id="RU003448"/>
    </source>
</evidence>
<dbReference type="InterPro" id="IPR001048">
    <property type="entry name" value="Asp/Glu/Uridylate_kinase"/>
</dbReference>
<dbReference type="RefSeq" id="WP_320330837.1">
    <property type="nucleotide sequence ID" value="NZ_JAVRDO010000003.1"/>
</dbReference>
<keyword evidence="7" id="KW-0547">Nucleotide-binding</keyword>
<keyword evidence="9" id="KW-0067">ATP-binding</keyword>
<dbReference type="NCBIfam" id="TIGR00657">
    <property type="entry name" value="asp_kinases"/>
    <property type="match status" value="1"/>
</dbReference>
<evidence type="ECO:0000256" key="7">
    <source>
        <dbReference type="ARBA" id="ARBA00022741"/>
    </source>
</evidence>
<evidence type="ECO:0000259" key="14">
    <source>
        <dbReference type="PROSITE" id="PS51671"/>
    </source>
</evidence>
<dbReference type="PROSITE" id="PS51671">
    <property type="entry name" value="ACT"/>
    <property type="match status" value="2"/>
</dbReference>
<evidence type="ECO:0000256" key="5">
    <source>
        <dbReference type="ARBA" id="ARBA00022605"/>
    </source>
</evidence>
<dbReference type="CDD" id="cd04261">
    <property type="entry name" value="AAK_AKii-LysC-BS"/>
    <property type="match status" value="1"/>
</dbReference>
<dbReference type="PIRSF" id="PIRSF000726">
    <property type="entry name" value="Asp_kin"/>
    <property type="match status" value="1"/>
</dbReference>
<evidence type="ECO:0000256" key="11">
    <source>
        <dbReference type="ARBA" id="ARBA00047872"/>
    </source>
</evidence>
<evidence type="ECO:0000256" key="1">
    <source>
        <dbReference type="ARBA" id="ARBA00004766"/>
    </source>
</evidence>
<dbReference type="InterPro" id="IPR001341">
    <property type="entry name" value="Asp_kinase"/>
</dbReference>
<dbReference type="NCBIfam" id="TIGR00656">
    <property type="entry name" value="asp_kin_monofn"/>
    <property type="match status" value="1"/>
</dbReference>
<dbReference type="InterPro" id="IPR041740">
    <property type="entry name" value="AKii-LysC-BS"/>
</dbReference>
<dbReference type="InterPro" id="IPR054352">
    <property type="entry name" value="ACT_Aspartokinase"/>
</dbReference>